<evidence type="ECO:0000256" key="2">
    <source>
        <dbReference type="SAM" id="SignalP"/>
    </source>
</evidence>
<feature type="region of interest" description="Disordered" evidence="1">
    <location>
        <begin position="326"/>
        <end position="347"/>
    </location>
</feature>
<feature type="domain" description="Pyrrolo-quinoline quinone repeat" evidence="3">
    <location>
        <begin position="80"/>
        <end position="264"/>
    </location>
</feature>
<accession>A0AB39TEW4</accession>
<dbReference type="RefSeq" id="WP_369182163.1">
    <property type="nucleotide sequence ID" value="NZ_CP163445.1"/>
</dbReference>
<dbReference type="InterPro" id="IPR011047">
    <property type="entry name" value="Quinoprotein_ADH-like_sf"/>
</dbReference>
<name>A0AB39TEW4_9ACTN</name>
<evidence type="ECO:0000313" key="4">
    <source>
        <dbReference type="EMBL" id="XDQ77258.1"/>
    </source>
</evidence>
<dbReference type="EMBL" id="CP163445">
    <property type="protein sequence ID" value="XDQ77258.1"/>
    <property type="molecule type" value="Genomic_DNA"/>
</dbReference>
<feature type="compositionally biased region" description="Polar residues" evidence="1">
    <location>
        <begin position="332"/>
        <end position="345"/>
    </location>
</feature>
<gene>
    <name evidence="4" type="ORF">AB2U05_01535</name>
</gene>
<dbReference type="InterPro" id="IPR015943">
    <property type="entry name" value="WD40/YVTN_repeat-like_dom_sf"/>
</dbReference>
<dbReference type="InterPro" id="IPR018391">
    <property type="entry name" value="PQQ_b-propeller_rpt"/>
</dbReference>
<proteinExistence type="predicted"/>
<feature type="chain" id="PRO_5044317515" evidence="2">
    <location>
        <begin position="48"/>
        <end position="548"/>
    </location>
</feature>
<dbReference type="Pfam" id="PF13360">
    <property type="entry name" value="PQQ_2"/>
    <property type="match status" value="1"/>
</dbReference>
<feature type="region of interest" description="Disordered" evidence="1">
    <location>
        <begin position="289"/>
        <end position="314"/>
    </location>
</feature>
<evidence type="ECO:0000256" key="1">
    <source>
        <dbReference type="SAM" id="MobiDB-lite"/>
    </source>
</evidence>
<keyword evidence="2" id="KW-0732">Signal</keyword>
<dbReference type="AlphaFoldDB" id="A0AB39TEW4"/>
<dbReference type="InterPro" id="IPR002372">
    <property type="entry name" value="PQQ_rpt_dom"/>
</dbReference>
<protein>
    <submittedName>
        <fullName evidence="4">PQQ-binding-like beta-propeller repeat protein</fullName>
    </submittedName>
</protein>
<dbReference type="SMART" id="SM00564">
    <property type="entry name" value="PQQ"/>
    <property type="match status" value="3"/>
</dbReference>
<evidence type="ECO:0000259" key="3">
    <source>
        <dbReference type="Pfam" id="PF13360"/>
    </source>
</evidence>
<reference evidence="4" key="1">
    <citation type="submission" date="2024-07" db="EMBL/GenBank/DDBJ databases">
        <authorList>
            <person name="Yu S.T."/>
        </authorList>
    </citation>
    <scope>NUCLEOTIDE SEQUENCE</scope>
    <source>
        <strain evidence="4">Y1</strain>
    </source>
</reference>
<sequence length="548" mass="55824">MTRLSSPTHRRDGGGGRRRGRALLRLRAGAATAAGLLLLGFAAPAQAVDPTVSLNNKRTGWDANEPNLSHAQVSSSAFGQRWSTAVSGAVLAQPLVTGTNVIAATENNDVYGLDPATGKANWTRQLGPAWPTSAVSCNDPAAHTGITATPVYDSSSNTVYLTSKANDGPDVDHPHWYLHALNASTGAERSGWPVTIQGTPTNSPGHPFNAKTANGRPGLLLMNGSVYAAFASYCDTGPYVGQVVGVNVSTRKLTLWSTEAGSDTMEAGIWQSGGGLVSDGTGRIFVATGNGAGTGASPSPGPGNRPPGHLGESVIRLGVNSDGSLSAKDFFSPTNNRTMDSNDTDLGSGGPTALPSGFGTATHPHLLVEVGKDGRVFLLDRDNLGGMGQGPNGTDNPVSMAGPFEGVWGHPAVFGGGGGYVYTVSTDTGNGRSPMRALRYGLNGSGVPTLTSAGTSNEGFGYGSGSPVVTSNGTNPGSALVWAVWSGSGAGGVGGELRVYDAVPVNGVMHLRRSFPIGTAAKFVVPATDSGRVFVGTRDGHIVAFGSQ</sequence>
<organism evidence="4">
    <name type="scientific">Streptomyces sp. Y1</name>
    <dbReference type="NCBI Taxonomy" id="3238634"/>
    <lineage>
        <taxon>Bacteria</taxon>
        <taxon>Bacillati</taxon>
        <taxon>Actinomycetota</taxon>
        <taxon>Actinomycetes</taxon>
        <taxon>Kitasatosporales</taxon>
        <taxon>Streptomycetaceae</taxon>
        <taxon>Streptomyces</taxon>
    </lineage>
</organism>
<dbReference type="Gene3D" id="2.130.10.10">
    <property type="entry name" value="YVTN repeat-like/Quinoprotein amine dehydrogenase"/>
    <property type="match status" value="1"/>
</dbReference>
<feature type="signal peptide" evidence="2">
    <location>
        <begin position="1"/>
        <end position="47"/>
    </location>
</feature>
<dbReference type="SUPFAM" id="SSF50998">
    <property type="entry name" value="Quinoprotein alcohol dehydrogenase-like"/>
    <property type="match status" value="1"/>
</dbReference>